<dbReference type="STRING" id="745820.SAMN04488053_102361"/>
<dbReference type="SUPFAM" id="SSF55729">
    <property type="entry name" value="Acyl-CoA N-acyltransferases (Nat)"/>
    <property type="match status" value="1"/>
</dbReference>
<dbReference type="InterPro" id="IPR016181">
    <property type="entry name" value="Acyl_CoA_acyltransferase"/>
</dbReference>
<evidence type="ECO:0000313" key="5">
    <source>
        <dbReference type="Proteomes" id="UP000198778"/>
    </source>
</evidence>
<dbReference type="AlphaFoldDB" id="A0A1H0D6M1"/>
<dbReference type="InterPro" id="IPR050832">
    <property type="entry name" value="Bact_Acetyltransf"/>
</dbReference>
<dbReference type="Gene3D" id="3.40.630.30">
    <property type="match status" value="1"/>
</dbReference>
<evidence type="ECO:0000256" key="1">
    <source>
        <dbReference type="ARBA" id="ARBA00022679"/>
    </source>
</evidence>
<dbReference type="RefSeq" id="WP_175444196.1">
    <property type="nucleotide sequence ID" value="NZ_FNIL01000002.1"/>
</dbReference>
<name>A0A1H0D6M1_9BACI</name>
<dbReference type="PANTHER" id="PTHR43877:SF2">
    <property type="entry name" value="AMINOALKYLPHOSPHONATE N-ACETYLTRANSFERASE-RELATED"/>
    <property type="match status" value="1"/>
</dbReference>
<keyword evidence="4" id="KW-0689">Ribosomal protein</keyword>
<organism evidence="4 5">
    <name type="scientific">Alkalicoccus daliensis</name>
    <dbReference type="NCBI Taxonomy" id="745820"/>
    <lineage>
        <taxon>Bacteria</taxon>
        <taxon>Bacillati</taxon>
        <taxon>Bacillota</taxon>
        <taxon>Bacilli</taxon>
        <taxon>Bacillales</taxon>
        <taxon>Bacillaceae</taxon>
        <taxon>Alkalicoccus</taxon>
    </lineage>
</organism>
<dbReference type="CDD" id="cd04301">
    <property type="entry name" value="NAT_SF"/>
    <property type="match status" value="1"/>
</dbReference>
<proteinExistence type="predicted"/>
<keyword evidence="2" id="KW-0012">Acyltransferase</keyword>
<accession>A0A1H0D6M1</accession>
<dbReference type="InterPro" id="IPR000182">
    <property type="entry name" value="GNAT_dom"/>
</dbReference>
<feature type="domain" description="N-acetyltransferase" evidence="3">
    <location>
        <begin position="3"/>
        <end position="161"/>
    </location>
</feature>
<dbReference type="Pfam" id="PF00583">
    <property type="entry name" value="Acetyltransf_1"/>
    <property type="match status" value="1"/>
</dbReference>
<protein>
    <submittedName>
        <fullName evidence="4">Ribosomal protein S18 acetylase RimI</fullName>
    </submittedName>
</protein>
<evidence type="ECO:0000259" key="3">
    <source>
        <dbReference type="PROSITE" id="PS51186"/>
    </source>
</evidence>
<reference evidence="5" key="1">
    <citation type="submission" date="2016-10" db="EMBL/GenBank/DDBJ databases">
        <authorList>
            <person name="Varghese N."/>
            <person name="Submissions S."/>
        </authorList>
    </citation>
    <scope>NUCLEOTIDE SEQUENCE [LARGE SCALE GENOMIC DNA]</scope>
    <source>
        <strain evidence="5">CGMCC 1.10369</strain>
    </source>
</reference>
<keyword evidence="5" id="KW-1185">Reference proteome</keyword>
<dbReference type="PANTHER" id="PTHR43877">
    <property type="entry name" value="AMINOALKYLPHOSPHONATE N-ACETYLTRANSFERASE-RELATED-RELATED"/>
    <property type="match status" value="1"/>
</dbReference>
<sequence>MPYILREMKESDIPAVQKVAKTTWNATYEGLIPQETQEKFIRLAYSDDRMLLRLERSLLLVAEADEEVVGFVNLSFPNDEGKVKLGAIYIYPEFQGAGIGSALLEKGITQLEKAKEIYVDVEQGNVNGIKFYKARGFQTIREFDDEIGGYKLKTVEMILNL</sequence>
<evidence type="ECO:0000256" key="2">
    <source>
        <dbReference type="ARBA" id="ARBA00023315"/>
    </source>
</evidence>
<gene>
    <name evidence="4" type="ORF">SAMN04488053_102361</name>
</gene>
<dbReference type="GO" id="GO:0005840">
    <property type="term" value="C:ribosome"/>
    <property type="evidence" value="ECO:0007669"/>
    <property type="project" value="UniProtKB-KW"/>
</dbReference>
<keyword evidence="1" id="KW-0808">Transferase</keyword>
<dbReference type="EMBL" id="FNIL01000002">
    <property type="protein sequence ID" value="SDN65739.1"/>
    <property type="molecule type" value="Genomic_DNA"/>
</dbReference>
<dbReference type="PROSITE" id="PS51186">
    <property type="entry name" value="GNAT"/>
    <property type="match status" value="1"/>
</dbReference>
<dbReference type="Proteomes" id="UP000198778">
    <property type="component" value="Unassembled WGS sequence"/>
</dbReference>
<evidence type="ECO:0000313" key="4">
    <source>
        <dbReference type="EMBL" id="SDN65739.1"/>
    </source>
</evidence>
<keyword evidence="4" id="KW-0687">Ribonucleoprotein</keyword>
<dbReference type="GO" id="GO:0016747">
    <property type="term" value="F:acyltransferase activity, transferring groups other than amino-acyl groups"/>
    <property type="evidence" value="ECO:0007669"/>
    <property type="project" value="InterPro"/>
</dbReference>